<feature type="region of interest" description="Disordered" evidence="6">
    <location>
        <begin position="108"/>
        <end position="131"/>
    </location>
</feature>
<dbReference type="Pfam" id="PF10025">
    <property type="entry name" value="DUF2267"/>
    <property type="match status" value="1"/>
</dbReference>
<dbReference type="EMBL" id="FNKO01000001">
    <property type="protein sequence ID" value="SDQ26966.1"/>
    <property type="molecule type" value="Genomic_DNA"/>
</dbReference>
<evidence type="ECO:0000256" key="4">
    <source>
        <dbReference type="ARBA" id="ARBA00021735"/>
    </source>
</evidence>
<dbReference type="InterPro" id="IPR036428">
    <property type="entry name" value="PCD_sf"/>
</dbReference>
<dbReference type="Gene3D" id="1.10.490.110">
    <property type="entry name" value="Uncharacterized conserved protein DUF2267"/>
    <property type="match status" value="1"/>
</dbReference>
<dbReference type="RefSeq" id="WP_217637722.1">
    <property type="nucleotide sequence ID" value="NZ_FNKO01000001.1"/>
</dbReference>
<reference evidence="8" key="1">
    <citation type="submission" date="2016-10" db="EMBL/GenBank/DDBJ databases">
        <authorList>
            <person name="Varghese N."/>
            <person name="Submissions S."/>
        </authorList>
    </citation>
    <scope>NUCLEOTIDE SEQUENCE [LARGE SCALE GENOMIC DNA]</scope>
    <source>
        <strain evidence="8">DSM 45459</strain>
    </source>
</reference>
<gene>
    <name evidence="7" type="ORF">SAMN04489718_1053</name>
</gene>
<dbReference type="SUPFAM" id="SSF55248">
    <property type="entry name" value="PCD-like"/>
    <property type="match status" value="1"/>
</dbReference>
<dbReference type="EC" id="4.2.1.96" evidence="3"/>
<dbReference type="GO" id="GO:0008124">
    <property type="term" value="F:4-alpha-hydroxytetrahydrobiopterin dehydratase activity"/>
    <property type="evidence" value="ECO:0007669"/>
    <property type="project" value="UniProtKB-EC"/>
</dbReference>
<evidence type="ECO:0000313" key="8">
    <source>
        <dbReference type="Proteomes" id="UP000199301"/>
    </source>
</evidence>
<organism evidence="7 8">
    <name type="scientific">Actinopolyspora saharensis</name>
    <dbReference type="NCBI Taxonomy" id="995062"/>
    <lineage>
        <taxon>Bacteria</taxon>
        <taxon>Bacillati</taxon>
        <taxon>Actinomycetota</taxon>
        <taxon>Actinomycetes</taxon>
        <taxon>Actinopolysporales</taxon>
        <taxon>Actinopolysporaceae</taxon>
        <taxon>Actinopolyspora</taxon>
    </lineage>
</organism>
<evidence type="ECO:0000256" key="2">
    <source>
        <dbReference type="ARBA" id="ARBA00006472"/>
    </source>
</evidence>
<comment type="catalytic activity">
    <reaction evidence="1">
        <text>(4aS,6R)-4a-hydroxy-L-erythro-5,6,7,8-tetrahydrobiopterin = (6R)-L-erythro-6,7-dihydrobiopterin + H2O</text>
        <dbReference type="Rhea" id="RHEA:11920"/>
        <dbReference type="ChEBI" id="CHEBI:15377"/>
        <dbReference type="ChEBI" id="CHEBI:15642"/>
        <dbReference type="ChEBI" id="CHEBI:43120"/>
        <dbReference type="EC" id="4.2.1.96"/>
    </reaction>
</comment>
<dbReference type="InterPro" id="IPR038282">
    <property type="entry name" value="DUF2267_sf"/>
</dbReference>
<protein>
    <recommendedName>
        <fullName evidence="4">Putative pterin-4-alpha-carbinolamine dehydratase</fullName>
        <ecNumber evidence="3">4.2.1.96</ecNumber>
    </recommendedName>
</protein>
<evidence type="ECO:0000256" key="5">
    <source>
        <dbReference type="ARBA" id="ARBA00023239"/>
    </source>
</evidence>
<dbReference type="GO" id="GO:0006729">
    <property type="term" value="P:tetrahydrobiopterin biosynthetic process"/>
    <property type="evidence" value="ECO:0007669"/>
    <property type="project" value="InterPro"/>
</dbReference>
<dbReference type="InterPro" id="IPR001533">
    <property type="entry name" value="Pterin_deHydtase"/>
</dbReference>
<evidence type="ECO:0000256" key="6">
    <source>
        <dbReference type="SAM" id="MobiDB-lite"/>
    </source>
</evidence>
<keyword evidence="5" id="KW-0456">Lyase</keyword>
<name>A0A1H0ZIN5_9ACTN</name>
<evidence type="ECO:0000256" key="1">
    <source>
        <dbReference type="ARBA" id="ARBA00001554"/>
    </source>
</evidence>
<accession>A0A1H0ZIN5</accession>
<dbReference type="InterPro" id="IPR018727">
    <property type="entry name" value="DUF2267"/>
</dbReference>
<dbReference type="Proteomes" id="UP000199301">
    <property type="component" value="Unassembled WGS sequence"/>
</dbReference>
<evidence type="ECO:0000256" key="3">
    <source>
        <dbReference type="ARBA" id="ARBA00013252"/>
    </source>
</evidence>
<dbReference type="AlphaFoldDB" id="A0A1H0ZIN5"/>
<dbReference type="Gene3D" id="3.30.1360.20">
    <property type="entry name" value="Transcriptional coactivator/pterin dehydratase"/>
    <property type="match status" value="1"/>
</dbReference>
<keyword evidence="8" id="KW-1185">Reference proteome</keyword>
<comment type="similarity">
    <text evidence="2">Belongs to the pterin-4-alpha-carbinolamine dehydratase family.</text>
</comment>
<dbReference type="STRING" id="995062.SAMN04489718_1053"/>
<proteinExistence type="inferred from homology"/>
<dbReference type="Pfam" id="PF01329">
    <property type="entry name" value="Pterin_4a"/>
    <property type="match status" value="1"/>
</dbReference>
<evidence type="ECO:0000313" key="7">
    <source>
        <dbReference type="EMBL" id="SDQ26966.1"/>
    </source>
</evidence>
<sequence length="225" mass="24899">MGNWIPRRRRAGTVHVVEAVAERVDDRERELLAERLPGKIREAVRWGERDGTGEADTFLEDVAARTGRPVEHARYLVMAVLSELTRQDSELGESLSDQLPAEITALFTAPGGGPPPQRGTAAAEDRPRPLDSDELERALAQLDDWSGDTGRITRTVVLPSDRWPPLLRRVETVQQELSHHAKVDRGSNDDLTFSVRTRSVDAVTELDLELARRIDEAVAQVSSGG</sequence>